<dbReference type="EMBL" id="JAVDYF010000001">
    <property type="protein sequence ID" value="MDR7354021.1"/>
    <property type="molecule type" value="Genomic_DNA"/>
</dbReference>
<dbReference type="Pfam" id="PF03747">
    <property type="entry name" value="ADP_ribosyl_GH"/>
    <property type="match status" value="1"/>
</dbReference>
<keyword evidence="2 3" id="KW-0378">Hydrolase</keyword>
<comment type="similarity">
    <text evidence="1">Belongs to the ADP-ribosylglycohydrolase family.</text>
</comment>
<accession>A0ABU2B6J6</accession>
<proteinExistence type="inferred from homology"/>
<dbReference type="SUPFAM" id="SSF101478">
    <property type="entry name" value="ADP-ribosylglycohydrolase"/>
    <property type="match status" value="1"/>
</dbReference>
<dbReference type="InterPro" id="IPR005502">
    <property type="entry name" value="Ribosyl_crysJ1"/>
</dbReference>
<organism evidence="3 4">
    <name type="scientific">Corynebacterium felinum</name>
    <dbReference type="NCBI Taxonomy" id="131318"/>
    <lineage>
        <taxon>Bacteria</taxon>
        <taxon>Bacillati</taxon>
        <taxon>Actinomycetota</taxon>
        <taxon>Actinomycetes</taxon>
        <taxon>Mycobacteriales</taxon>
        <taxon>Corynebacteriaceae</taxon>
        <taxon>Corynebacterium</taxon>
    </lineage>
</organism>
<dbReference type="GO" id="GO:0047407">
    <property type="term" value="F:ADP-ribosyl-[dinitrogen reductase] hydrolase activity"/>
    <property type="evidence" value="ECO:0007669"/>
    <property type="project" value="UniProtKB-EC"/>
</dbReference>
<dbReference type="PANTHER" id="PTHR16222">
    <property type="entry name" value="ADP-RIBOSYLGLYCOHYDROLASE"/>
    <property type="match status" value="1"/>
</dbReference>
<reference evidence="3 4" key="1">
    <citation type="submission" date="2023-07" db="EMBL/GenBank/DDBJ databases">
        <title>Sequencing the genomes of 1000 actinobacteria strains.</title>
        <authorList>
            <person name="Klenk H.-P."/>
        </authorList>
    </citation>
    <scope>NUCLEOTIDE SEQUENCE [LARGE SCALE GENOMIC DNA]</scope>
    <source>
        <strain evidence="3 4">DSM 44508</strain>
    </source>
</reference>
<evidence type="ECO:0000256" key="1">
    <source>
        <dbReference type="ARBA" id="ARBA00010702"/>
    </source>
</evidence>
<keyword evidence="4" id="KW-1185">Reference proteome</keyword>
<dbReference type="Gene3D" id="1.10.4080.10">
    <property type="entry name" value="ADP-ribosylation/Crystallin J1"/>
    <property type="match status" value="1"/>
</dbReference>
<dbReference type="RefSeq" id="WP_277105165.1">
    <property type="nucleotide sequence ID" value="NZ_BAAAJS010000017.1"/>
</dbReference>
<dbReference type="InterPro" id="IPR050792">
    <property type="entry name" value="ADP-ribosylglycohydrolase"/>
</dbReference>
<evidence type="ECO:0000313" key="4">
    <source>
        <dbReference type="Proteomes" id="UP001183619"/>
    </source>
</evidence>
<dbReference type="EC" id="3.2.2.24" evidence="3"/>
<evidence type="ECO:0000313" key="3">
    <source>
        <dbReference type="EMBL" id="MDR7354021.1"/>
    </source>
</evidence>
<keyword evidence="3" id="KW-0326">Glycosidase</keyword>
<evidence type="ECO:0000256" key="2">
    <source>
        <dbReference type="ARBA" id="ARBA00022801"/>
    </source>
</evidence>
<gene>
    <name evidence="3" type="ORF">J2S37_000559</name>
</gene>
<comment type="caution">
    <text evidence="3">The sequence shown here is derived from an EMBL/GenBank/DDBJ whole genome shotgun (WGS) entry which is preliminary data.</text>
</comment>
<dbReference type="PANTHER" id="PTHR16222:SF24">
    <property type="entry name" value="ADP-RIBOSYLHYDROLASE ARH3"/>
    <property type="match status" value="1"/>
</dbReference>
<name>A0ABU2B6J6_9CORY</name>
<protein>
    <submittedName>
        <fullName evidence="3">ADP-ribosyl-[dinitrogen reductase] hydrolase</fullName>
        <ecNumber evidence="3">3.2.2.24</ecNumber>
    </submittedName>
</protein>
<dbReference type="Proteomes" id="UP001183619">
    <property type="component" value="Unassembled WGS sequence"/>
</dbReference>
<dbReference type="InterPro" id="IPR036705">
    <property type="entry name" value="Ribosyl_crysJ1_sf"/>
</dbReference>
<sequence length="348" mass="37414">MNTTAQTAHNATSTDTDTDAATQDRCVGALVGLAVGDALGAPVEFMHRDRFPAITGMTSGGKFNLPAGTWTDDTSMALCIARSLIETSTFDLANQLDRYLAWRDEGYLSSTGRCFGIGQQTLKALGDYHLNRTIHRNPHKNWRSGNGSLMRLAPVAMAYHPNLGETARTCAASSITTHPARDCIEACATYGVLIAGAIHGWDKNTLLTTAHHLATHVHTSELATILRGSYATKPRAEISSSGYVLHTLEAALWAFAHTNTFEEGACAAANLGDDADTVTAVYGQLAGAHYGAHTIPTSWTHQLHNHQLIRTTAHELSQLAGKIPVATSSKEHCGHINWDLNQIPQTTH</sequence>